<comment type="caution">
    <text evidence="7">The sequence shown here is derived from an EMBL/GenBank/DDBJ whole genome shotgun (WGS) entry which is preliminary data.</text>
</comment>
<sequence>MRVGRKTIASVVGGGTLAIAAAIVSPWEGTRLESYQDSVGVWTVCTGHTATAAPGQTRTPEACRDLLESDLGAALAAVNRHVEYPISNMTRAALVSFAYNVGEGAFERSTLLEKLNAGDVRGACNELPKWVYAGGQRLRGLAKRRANERQVCLDGIERPSVVYSDGWTARLQLEVSP</sequence>
<dbReference type="InterPro" id="IPR043688">
    <property type="entry name" value="SAR_endolysin-like"/>
</dbReference>
<dbReference type="InterPro" id="IPR051018">
    <property type="entry name" value="Bacteriophage_GH24"/>
</dbReference>
<organism evidence="7 8">
    <name type="scientific">Kushneria aurantia</name>
    <dbReference type="NCBI Taxonomy" id="504092"/>
    <lineage>
        <taxon>Bacteria</taxon>
        <taxon>Pseudomonadati</taxon>
        <taxon>Pseudomonadota</taxon>
        <taxon>Gammaproteobacteria</taxon>
        <taxon>Oceanospirillales</taxon>
        <taxon>Halomonadaceae</taxon>
        <taxon>Kushneria</taxon>
    </lineage>
</organism>
<evidence type="ECO:0000313" key="7">
    <source>
        <dbReference type="EMBL" id="MFC0268565.1"/>
    </source>
</evidence>
<evidence type="ECO:0000256" key="4">
    <source>
        <dbReference type="ARBA" id="ARBA00022801"/>
    </source>
</evidence>
<comment type="catalytic activity">
    <reaction evidence="1 6">
        <text>Hydrolysis of (1-&gt;4)-beta-linkages between N-acetylmuramic acid and N-acetyl-D-glucosamine residues in a peptidoglycan and between N-acetyl-D-glucosamine residues in chitodextrins.</text>
        <dbReference type="EC" id="3.2.1.17"/>
    </reaction>
</comment>
<dbReference type="Pfam" id="PF00959">
    <property type="entry name" value="Phage_lysozyme"/>
    <property type="match status" value="1"/>
</dbReference>
<accession>A0ABV6G4J5</accession>
<dbReference type="HAMAP" id="MF_04110">
    <property type="entry name" value="ENDOLYSIN_T4"/>
    <property type="match status" value="1"/>
</dbReference>
<gene>
    <name evidence="7" type="ORF">ACFFHW_11340</name>
</gene>
<dbReference type="HAMAP" id="MF_04136">
    <property type="entry name" value="SAR_ENDOLYSIN"/>
    <property type="match status" value="1"/>
</dbReference>
<name>A0ABV6G4J5_9GAMM</name>
<dbReference type="PANTHER" id="PTHR38107">
    <property type="match status" value="1"/>
</dbReference>
<reference evidence="7 8" key="1">
    <citation type="submission" date="2024-09" db="EMBL/GenBank/DDBJ databases">
        <authorList>
            <person name="Sun Q."/>
            <person name="Mori K."/>
        </authorList>
    </citation>
    <scope>NUCLEOTIDE SEQUENCE [LARGE SCALE GENOMIC DNA]</scope>
    <source>
        <strain evidence="7 8">CCM 7415</strain>
    </source>
</reference>
<keyword evidence="3 6" id="KW-0081">Bacteriolytic enzyme</keyword>
<evidence type="ECO:0000256" key="2">
    <source>
        <dbReference type="ARBA" id="ARBA00022529"/>
    </source>
</evidence>
<evidence type="ECO:0000256" key="6">
    <source>
        <dbReference type="RuleBase" id="RU003788"/>
    </source>
</evidence>
<keyword evidence="8" id="KW-1185">Reference proteome</keyword>
<keyword evidence="5 6" id="KW-0326">Glycosidase</keyword>
<dbReference type="CDD" id="cd16900">
    <property type="entry name" value="endolysin_R21-like"/>
    <property type="match status" value="1"/>
</dbReference>
<keyword evidence="2 6" id="KW-0929">Antimicrobial</keyword>
<evidence type="ECO:0000256" key="5">
    <source>
        <dbReference type="ARBA" id="ARBA00023295"/>
    </source>
</evidence>
<dbReference type="RefSeq" id="WP_019950174.1">
    <property type="nucleotide sequence ID" value="NZ_JBHLVX010000043.1"/>
</dbReference>
<evidence type="ECO:0000256" key="3">
    <source>
        <dbReference type="ARBA" id="ARBA00022638"/>
    </source>
</evidence>
<comment type="similarity">
    <text evidence="6">Belongs to the glycosyl hydrolase 24 family.</text>
</comment>
<dbReference type="InterPro" id="IPR023346">
    <property type="entry name" value="Lysozyme-like_dom_sf"/>
</dbReference>
<dbReference type="InterPro" id="IPR034690">
    <property type="entry name" value="Endolysin_T4_type"/>
</dbReference>
<proteinExistence type="inferred from homology"/>
<dbReference type="SUPFAM" id="SSF53955">
    <property type="entry name" value="Lysozyme-like"/>
    <property type="match status" value="1"/>
</dbReference>
<evidence type="ECO:0000313" key="8">
    <source>
        <dbReference type="Proteomes" id="UP001589814"/>
    </source>
</evidence>
<dbReference type="Proteomes" id="UP001589814">
    <property type="component" value="Unassembled WGS sequence"/>
</dbReference>
<dbReference type="InterPro" id="IPR023347">
    <property type="entry name" value="Lysozyme_dom_sf"/>
</dbReference>
<evidence type="ECO:0000256" key="1">
    <source>
        <dbReference type="ARBA" id="ARBA00000632"/>
    </source>
</evidence>
<dbReference type="Gene3D" id="1.10.530.40">
    <property type="match status" value="1"/>
</dbReference>
<dbReference type="EMBL" id="JBHLVX010000043">
    <property type="protein sequence ID" value="MFC0268565.1"/>
    <property type="molecule type" value="Genomic_DNA"/>
</dbReference>
<dbReference type="EC" id="3.2.1.17" evidence="6"/>
<dbReference type="PANTHER" id="PTHR38107:SF3">
    <property type="entry name" value="LYSOZYME RRRD-RELATED"/>
    <property type="match status" value="1"/>
</dbReference>
<dbReference type="InterPro" id="IPR002196">
    <property type="entry name" value="Glyco_hydro_24"/>
</dbReference>
<protein>
    <recommendedName>
        <fullName evidence="6">Lysozyme</fullName>
        <ecNumber evidence="6">3.2.1.17</ecNumber>
    </recommendedName>
</protein>
<keyword evidence="4 6" id="KW-0378">Hydrolase</keyword>